<protein>
    <submittedName>
        <fullName evidence="1">Uncharacterized protein</fullName>
    </submittedName>
</protein>
<dbReference type="Proteomes" id="UP000789738">
    <property type="component" value="Unassembled WGS sequence"/>
</dbReference>
<organism evidence="1 2">
    <name type="scientific">Clostridium neonatale</name>
    <dbReference type="NCBI Taxonomy" id="137838"/>
    <lineage>
        <taxon>Bacteria</taxon>
        <taxon>Bacillati</taxon>
        <taxon>Bacillota</taxon>
        <taxon>Clostridia</taxon>
        <taxon>Eubacteriales</taxon>
        <taxon>Clostridiaceae</taxon>
        <taxon>Clostridium</taxon>
    </lineage>
</organism>
<comment type="caution">
    <text evidence="1">The sequence shown here is derived from an EMBL/GenBank/DDBJ whole genome shotgun (WGS) entry which is preliminary data.</text>
</comment>
<sequence>MQILWKKYKITNFEMNLDECGIEQCTPGIKYNYEVVKILLYIIFQREKVHLK</sequence>
<evidence type="ECO:0000313" key="1">
    <source>
        <dbReference type="EMBL" id="CAG9710439.1"/>
    </source>
</evidence>
<evidence type="ECO:0000313" key="2">
    <source>
        <dbReference type="Proteomes" id="UP000789738"/>
    </source>
</evidence>
<reference evidence="1" key="1">
    <citation type="submission" date="2021-10" db="EMBL/GenBank/DDBJ databases">
        <authorList>
            <person name="Mesa V."/>
        </authorList>
    </citation>
    <scope>NUCLEOTIDE SEQUENCE</scope>
    <source>
        <strain evidence="1">CC3_PB</strain>
    </source>
</reference>
<proteinExistence type="predicted"/>
<gene>
    <name evidence="1" type="ORF">CNEO_44769</name>
</gene>
<dbReference type="AlphaFoldDB" id="A0AA86JNC3"/>
<name>A0AA86JNC3_9CLOT</name>
<accession>A0AA86JNC3</accession>
<dbReference type="EMBL" id="CAKJVE010000004">
    <property type="protein sequence ID" value="CAG9710439.1"/>
    <property type="molecule type" value="Genomic_DNA"/>
</dbReference>